<proteinExistence type="predicted"/>
<dbReference type="AlphaFoldDB" id="A0A402DD33"/>
<dbReference type="EMBL" id="BIFY01000027">
    <property type="protein sequence ID" value="GCE60088.1"/>
    <property type="molecule type" value="Genomic_DNA"/>
</dbReference>
<evidence type="ECO:0000313" key="1">
    <source>
        <dbReference type="EMBL" id="GCE60088.1"/>
    </source>
</evidence>
<dbReference type="Pfam" id="PF19991">
    <property type="entry name" value="HMA_2"/>
    <property type="match status" value="1"/>
</dbReference>
<evidence type="ECO:0000313" key="2">
    <source>
        <dbReference type="Proteomes" id="UP000289660"/>
    </source>
</evidence>
<protein>
    <submittedName>
        <fullName evidence="1">Uncharacterized protein</fullName>
    </submittedName>
</protein>
<sequence>MINVEQVGGQCNPAIRESALQIVHSTPGRLRVRLAWLRCYPSLHEPLSTSILSLAAVREVRLTPAINSIVVCYDPQGITEKAFQEKFCQLLQQLTPVHGLWCCEAGNW</sequence>
<name>A0A402DD33_MICAE</name>
<gene>
    <name evidence="1" type="ORF">MiAbB_02008</name>
</gene>
<accession>A0A402DD33</accession>
<dbReference type="RefSeq" id="WP_002753398.1">
    <property type="nucleotide sequence ID" value="NZ_BIFY01000027.1"/>
</dbReference>
<comment type="caution">
    <text evidence="1">The sequence shown here is derived from an EMBL/GenBank/DDBJ whole genome shotgun (WGS) entry which is preliminary data.</text>
</comment>
<reference evidence="2" key="1">
    <citation type="submission" date="2018-12" db="EMBL/GenBank/DDBJ databases">
        <title>Genome sequence of Microcystis aeruginosa NIES-4285.</title>
        <authorList>
            <person name="Tanabe Y."/>
        </authorList>
    </citation>
    <scope>NUCLEOTIDE SEQUENCE [LARGE SCALE GENOMIC DNA]</scope>
    <source>
        <strain evidence="2">NIES-4285</strain>
    </source>
</reference>
<dbReference type="Proteomes" id="UP000289660">
    <property type="component" value="Unassembled WGS sequence"/>
</dbReference>
<organism evidence="1 2">
    <name type="scientific">Microcystis aeruginosa NIES-4285</name>
    <dbReference type="NCBI Taxonomy" id="2497681"/>
    <lineage>
        <taxon>Bacteria</taxon>
        <taxon>Bacillati</taxon>
        <taxon>Cyanobacteriota</taxon>
        <taxon>Cyanophyceae</taxon>
        <taxon>Oscillatoriophycideae</taxon>
        <taxon>Chroococcales</taxon>
        <taxon>Microcystaceae</taxon>
        <taxon>Microcystis</taxon>
    </lineage>
</organism>